<gene>
    <name evidence="2" type="ORF">NCTC13492_01672</name>
    <name evidence="1" type="ORF">SAMN05421542_2856</name>
</gene>
<dbReference type="PROSITE" id="PS51257">
    <property type="entry name" value="PROKAR_LIPOPROTEIN"/>
    <property type="match status" value="1"/>
</dbReference>
<evidence type="ECO:0008006" key="5">
    <source>
        <dbReference type="Google" id="ProtNLM"/>
    </source>
</evidence>
<keyword evidence="3" id="KW-1185">Reference proteome</keyword>
<evidence type="ECO:0000313" key="2">
    <source>
        <dbReference type="EMBL" id="SQB28089.1"/>
    </source>
</evidence>
<reference evidence="2 4" key="2">
    <citation type="submission" date="2018-06" db="EMBL/GenBank/DDBJ databases">
        <authorList>
            <consortium name="Pathogen Informatics"/>
            <person name="Doyle S."/>
        </authorList>
    </citation>
    <scope>NUCLEOTIDE SEQUENCE [LARGE SCALE GENOMIC DNA]</scope>
    <source>
        <strain evidence="2 4">NCTC13492</strain>
    </source>
</reference>
<dbReference type="STRING" id="445960.SAMN05421542_2856"/>
<evidence type="ECO:0000313" key="1">
    <source>
        <dbReference type="EMBL" id="SDJ16152.1"/>
    </source>
</evidence>
<dbReference type="EMBL" id="UAWB01000002">
    <property type="protein sequence ID" value="SQB28089.1"/>
    <property type="molecule type" value="Genomic_DNA"/>
</dbReference>
<name>A0A2X2XQI7_CHRJE</name>
<proteinExistence type="predicted"/>
<evidence type="ECO:0000313" key="4">
    <source>
        <dbReference type="Proteomes" id="UP000251670"/>
    </source>
</evidence>
<evidence type="ECO:0000313" key="3">
    <source>
        <dbReference type="Proteomes" id="UP000199426"/>
    </source>
</evidence>
<sequence>MRSSMSRLLLLLGILPLMIACKKDETKKLTDIEQIKFENFSPEEFYQSHNILNSGKINVDSLNAYNKEILTEAYQIDAFDIDPKNYVFYPDYVYYSEREEMFDHITEKDMKEGQVFGAIPVPEIAFFMNIKFNYAHFVLDKKNNNIVGSRFSTIPHSESNYYQKTMELVRKELGKPQFAYNGFSDDDGGPMHYPLVYDIWIRDGKMFQFNKDIKEEGDKKYEYITLLILNENLIDLFDSSQNVRFIIFKDFSDPDRSRRHMLEGTLMKRFGKNDLEKAAEMMRKHIDSTKRTR</sequence>
<reference evidence="1 3" key="1">
    <citation type="submission" date="2016-10" db="EMBL/GenBank/DDBJ databases">
        <authorList>
            <person name="Varghese N."/>
            <person name="Submissions S."/>
        </authorList>
    </citation>
    <scope>NUCLEOTIDE SEQUENCE [LARGE SCALE GENOMIC DNA]</scope>
    <source>
        <strain evidence="1 3">DSM 19299</strain>
    </source>
</reference>
<dbReference type="Proteomes" id="UP000199426">
    <property type="component" value="Unassembled WGS sequence"/>
</dbReference>
<accession>A0A2X2XQI7</accession>
<dbReference type="Proteomes" id="UP000251670">
    <property type="component" value="Unassembled WGS sequence"/>
</dbReference>
<protein>
    <recommendedName>
        <fullName evidence="5">Lipoprotein</fullName>
    </recommendedName>
</protein>
<dbReference type="EMBL" id="FNEG01000004">
    <property type="protein sequence ID" value="SDJ16152.1"/>
    <property type="molecule type" value="Genomic_DNA"/>
</dbReference>
<organism evidence="2 4">
    <name type="scientific">Chryseobacterium jejuense</name>
    <dbReference type="NCBI Taxonomy" id="445960"/>
    <lineage>
        <taxon>Bacteria</taxon>
        <taxon>Pseudomonadati</taxon>
        <taxon>Bacteroidota</taxon>
        <taxon>Flavobacteriia</taxon>
        <taxon>Flavobacteriales</taxon>
        <taxon>Weeksellaceae</taxon>
        <taxon>Chryseobacterium group</taxon>
        <taxon>Chryseobacterium</taxon>
    </lineage>
</organism>
<dbReference type="AlphaFoldDB" id="A0A2X2XQI7"/>